<accession>A0ABS7Y555</accession>
<keyword evidence="2" id="KW-0472">Membrane</keyword>
<dbReference type="EMBL" id="JAIUJS010000007">
    <property type="protein sequence ID" value="MCA0153972.1"/>
    <property type="molecule type" value="Genomic_DNA"/>
</dbReference>
<feature type="transmembrane region" description="Helical" evidence="2">
    <location>
        <begin position="129"/>
        <end position="150"/>
    </location>
</feature>
<keyword evidence="2" id="KW-0812">Transmembrane</keyword>
<name>A0ABS7Y555_9FLAO</name>
<dbReference type="RefSeq" id="WP_224478943.1">
    <property type="nucleotide sequence ID" value="NZ_JAIUJS010000007.1"/>
</dbReference>
<dbReference type="Proteomes" id="UP001198402">
    <property type="component" value="Unassembled WGS sequence"/>
</dbReference>
<feature type="region of interest" description="Disordered" evidence="1">
    <location>
        <begin position="1"/>
        <end position="25"/>
    </location>
</feature>
<sequence length="508" mass="56726">MEENKFNFSEEDERQKLEKDKTVEDKKEAVKQDAKGLFASIRTFLSELLDFREDTDRDATIAAIKGDIAFKGATAWILICSIFVASVGLNANSTAVVIGAMLISPLMGPILGVGMSIAINDIDTLRRSLINLATMIVLSLITAFLFFYLFPLSEDTSELLGRTSPDIRDVLIAFFGGLALIIARTKKGTIASVIFGVAIATALMPPLCTAGYGLAKALSGETAINMQGNVVTGWDYALGAMYLFTINTIFIALATFMVLKVLRFPMLKYANSAKRKRIAQIASILAIIVMIPASFTFVDVLKKSRFESAAKAFISNELETLPNSNYIKKNANPIYDPEGESIIELIPFGTDEISEDTRKLLEARFNDKDYVPLRNTKLAINQVKNRAINNLEYMEELRTRDSLDLLSQSQKISYLENRVKSLSRLEKDQIPFQEVVEEAKINYEKLEAITYAKEIKSNFSKTDTLSVFSFKWIDSLSTPESIQKDSKKLGEWLKVKLKKDTLVIKQLK</sequence>
<feature type="transmembrane region" description="Helical" evidence="2">
    <location>
        <begin position="278"/>
        <end position="298"/>
    </location>
</feature>
<comment type="caution">
    <text evidence="3">The sequence shown here is derived from an EMBL/GenBank/DDBJ whole genome shotgun (WGS) entry which is preliminary data.</text>
</comment>
<gene>
    <name evidence="3" type="ORF">LBV24_12145</name>
</gene>
<dbReference type="InterPro" id="IPR005240">
    <property type="entry name" value="DUF389"/>
</dbReference>
<reference evidence="4" key="1">
    <citation type="submission" date="2023-07" db="EMBL/GenBank/DDBJ databases">
        <authorList>
            <person name="Yue Y."/>
        </authorList>
    </citation>
    <scope>NUCLEOTIDE SEQUENCE [LARGE SCALE GENOMIC DNA]</scope>
    <source>
        <strain evidence="4">2Y89</strain>
    </source>
</reference>
<organism evidence="3 4">
    <name type="scientific">Winogradskyella vincentii</name>
    <dbReference type="NCBI Taxonomy" id="2877122"/>
    <lineage>
        <taxon>Bacteria</taxon>
        <taxon>Pseudomonadati</taxon>
        <taxon>Bacteroidota</taxon>
        <taxon>Flavobacteriia</taxon>
        <taxon>Flavobacteriales</taxon>
        <taxon>Flavobacteriaceae</taxon>
        <taxon>Winogradskyella</taxon>
    </lineage>
</organism>
<feature type="transmembrane region" description="Helical" evidence="2">
    <location>
        <begin position="68"/>
        <end position="89"/>
    </location>
</feature>
<feature type="compositionally biased region" description="Basic and acidic residues" evidence="1">
    <location>
        <begin position="13"/>
        <end position="25"/>
    </location>
</feature>
<protein>
    <submittedName>
        <fullName evidence="3">DUF389 domain-containing protein</fullName>
    </submittedName>
</protein>
<evidence type="ECO:0000313" key="4">
    <source>
        <dbReference type="Proteomes" id="UP001198402"/>
    </source>
</evidence>
<evidence type="ECO:0000256" key="2">
    <source>
        <dbReference type="SAM" id="Phobius"/>
    </source>
</evidence>
<keyword evidence="2" id="KW-1133">Transmembrane helix</keyword>
<keyword evidence="4" id="KW-1185">Reference proteome</keyword>
<feature type="transmembrane region" description="Helical" evidence="2">
    <location>
        <begin position="193"/>
        <end position="214"/>
    </location>
</feature>
<dbReference type="PANTHER" id="PTHR20992">
    <property type="entry name" value="AT15442P-RELATED"/>
    <property type="match status" value="1"/>
</dbReference>
<evidence type="ECO:0000256" key="1">
    <source>
        <dbReference type="SAM" id="MobiDB-lite"/>
    </source>
</evidence>
<feature type="transmembrane region" description="Helical" evidence="2">
    <location>
        <begin position="95"/>
        <end position="117"/>
    </location>
</feature>
<feature type="transmembrane region" description="Helical" evidence="2">
    <location>
        <begin position="234"/>
        <end position="258"/>
    </location>
</feature>
<proteinExistence type="predicted"/>
<dbReference type="Pfam" id="PF04087">
    <property type="entry name" value="DUF389"/>
    <property type="match status" value="1"/>
</dbReference>
<dbReference type="PANTHER" id="PTHR20992:SF9">
    <property type="entry name" value="AT15442P-RELATED"/>
    <property type="match status" value="1"/>
</dbReference>
<evidence type="ECO:0000313" key="3">
    <source>
        <dbReference type="EMBL" id="MCA0153972.1"/>
    </source>
</evidence>
<feature type="transmembrane region" description="Helical" evidence="2">
    <location>
        <begin position="170"/>
        <end position="186"/>
    </location>
</feature>